<keyword evidence="3" id="KW-1185">Reference proteome</keyword>
<feature type="compositionally biased region" description="Low complexity" evidence="1">
    <location>
        <begin position="183"/>
        <end position="196"/>
    </location>
</feature>
<dbReference type="EMBL" id="JBGFUD010001472">
    <property type="protein sequence ID" value="MFH4976337.1"/>
    <property type="molecule type" value="Genomic_DNA"/>
</dbReference>
<reference evidence="2 3" key="1">
    <citation type="submission" date="2024-08" db="EMBL/GenBank/DDBJ databases">
        <title>Gnathostoma spinigerum genome.</title>
        <authorList>
            <person name="Gonzalez-Bertolin B."/>
            <person name="Monzon S."/>
            <person name="Zaballos A."/>
            <person name="Jimenez P."/>
            <person name="Dekumyoy P."/>
            <person name="Varona S."/>
            <person name="Cuesta I."/>
            <person name="Sumanam S."/>
            <person name="Adisakwattana P."/>
            <person name="Gasser R.B."/>
            <person name="Hernandez-Gonzalez A."/>
            <person name="Young N.D."/>
            <person name="Perteguer M.J."/>
        </authorList>
    </citation>
    <scope>NUCLEOTIDE SEQUENCE [LARGE SCALE GENOMIC DNA]</scope>
    <source>
        <strain evidence="2">AL3</strain>
        <tissue evidence="2">Liver</tissue>
    </source>
</reference>
<evidence type="ECO:0000256" key="1">
    <source>
        <dbReference type="SAM" id="MobiDB-lite"/>
    </source>
</evidence>
<organism evidence="2 3">
    <name type="scientific">Gnathostoma spinigerum</name>
    <dbReference type="NCBI Taxonomy" id="75299"/>
    <lineage>
        <taxon>Eukaryota</taxon>
        <taxon>Metazoa</taxon>
        <taxon>Ecdysozoa</taxon>
        <taxon>Nematoda</taxon>
        <taxon>Chromadorea</taxon>
        <taxon>Rhabditida</taxon>
        <taxon>Spirurina</taxon>
        <taxon>Gnathostomatomorpha</taxon>
        <taxon>Gnathostomatoidea</taxon>
        <taxon>Gnathostomatidae</taxon>
        <taxon>Gnathostoma</taxon>
    </lineage>
</organism>
<dbReference type="Proteomes" id="UP001608902">
    <property type="component" value="Unassembled WGS sequence"/>
</dbReference>
<evidence type="ECO:0000313" key="2">
    <source>
        <dbReference type="EMBL" id="MFH4976337.1"/>
    </source>
</evidence>
<gene>
    <name evidence="2" type="ORF">AB6A40_003046</name>
</gene>
<accession>A0ABD6EI28</accession>
<evidence type="ECO:0000313" key="3">
    <source>
        <dbReference type="Proteomes" id="UP001608902"/>
    </source>
</evidence>
<sequence length="196" mass="21367">MFSAVYDLFFGNSNDSVNSTQKENVGAIGGDISPIACNKKSLISQNSPSKVLCNRIAKDEDWIFVENCSGRSSPVFVPFPELQDIDAMSIQTAVSHSESIPSSAELRSAENLKLVKSITARRTRLEQTLFDSSVVPTSKKSDAKTGSVSNKWNNAKLNRSTAANYVAAESKIKQRSKKGGILNSGRNNNRKVNNIH</sequence>
<dbReference type="AlphaFoldDB" id="A0ABD6EI28"/>
<proteinExistence type="predicted"/>
<comment type="caution">
    <text evidence="2">The sequence shown here is derived from an EMBL/GenBank/DDBJ whole genome shotgun (WGS) entry which is preliminary data.</text>
</comment>
<feature type="region of interest" description="Disordered" evidence="1">
    <location>
        <begin position="176"/>
        <end position="196"/>
    </location>
</feature>
<name>A0ABD6EI28_9BILA</name>
<protein>
    <submittedName>
        <fullName evidence="2">Uncharacterized protein</fullName>
    </submittedName>
</protein>